<dbReference type="Gene3D" id="3.10.310.20">
    <property type="entry name" value="DHHA2 domain"/>
    <property type="match status" value="1"/>
</dbReference>
<evidence type="ECO:0000256" key="8">
    <source>
        <dbReference type="PROSITE-ProRule" id="PRU00703"/>
    </source>
</evidence>
<dbReference type="Pfam" id="PF01368">
    <property type="entry name" value="DHH"/>
    <property type="match status" value="1"/>
</dbReference>
<dbReference type="PROSITE" id="PS51371">
    <property type="entry name" value="CBS"/>
    <property type="match status" value="2"/>
</dbReference>
<reference evidence="10 11" key="1">
    <citation type="submission" date="2018-06" db="EMBL/GenBank/DDBJ databases">
        <authorList>
            <consortium name="Pathogen Informatics"/>
            <person name="Doyle S."/>
        </authorList>
    </citation>
    <scope>NUCLEOTIDE SEQUENCE [LARGE SCALE GENOMIC DNA]</scope>
    <source>
        <strain evidence="10 11">NCTC13028</strain>
    </source>
</reference>
<evidence type="ECO:0000256" key="1">
    <source>
        <dbReference type="ARBA" id="ARBA00001936"/>
    </source>
</evidence>
<dbReference type="NCBIfam" id="NF011441">
    <property type="entry name" value="PRK14869.1-3"/>
    <property type="match status" value="1"/>
</dbReference>
<feature type="domain" description="CBS" evidence="9">
    <location>
        <begin position="252"/>
        <end position="310"/>
    </location>
</feature>
<organism evidence="10 11">
    <name type="scientific">Clostridium cochlearium</name>
    <dbReference type="NCBI Taxonomy" id="1494"/>
    <lineage>
        <taxon>Bacteria</taxon>
        <taxon>Bacillati</taxon>
        <taxon>Bacillota</taxon>
        <taxon>Clostridia</taxon>
        <taxon>Eubacteriales</taxon>
        <taxon>Clostridiaceae</taxon>
        <taxon>Clostridium</taxon>
    </lineage>
</organism>
<dbReference type="NCBIfam" id="NF011442">
    <property type="entry name" value="PRK14869.1-4"/>
    <property type="match status" value="1"/>
</dbReference>
<keyword evidence="4 10" id="KW-0378">Hydrolase</keyword>
<keyword evidence="3" id="KW-0479">Metal-binding</keyword>
<dbReference type="Pfam" id="PF07085">
    <property type="entry name" value="DRTGG"/>
    <property type="match status" value="1"/>
</dbReference>
<dbReference type="InterPro" id="IPR000644">
    <property type="entry name" value="CBS_dom"/>
</dbReference>
<proteinExistence type="predicted"/>
<dbReference type="CDD" id="cd04597">
    <property type="entry name" value="CBS_pair_inorgPPase"/>
    <property type="match status" value="1"/>
</dbReference>
<dbReference type="InterPro" id="IPR038222">
    <property type="entry name" value="DHHA2_dom_sf"/>
</dbReference>
<name>A0A2X2YCM7_CLOCO</name>
<dbReference type="NCBIfam" id="NF011443">
    <property type="entry name" value="PRK14869.1-5"/>
    <property type="match status" value="1"/>
</dbReference>
<dbReference type="SMART" id="SM01131">
    <property type="entry name" value="DHHA2"/>
    <property type="match status" value="1"/>
</dbReference>
<keyword evidence="8" id="KW-0129">CBS domain</keyword>
<dbReference type="InterPro" id="IPR046342">
    <property type="entry name" value="CBS_dom_sf"/>
</dbReference>
<evidence type="ECO:0000256" key="7">
    <source>
        <dbReference type="ARBA" id="ARBA00047820"/>
    </source>
</evidence>
<comment type="catalytic activity">
    <reaction evidence="7">
        <text>diphosphate + H2O = 2 phosphate + H(+)</text>
        <dbReference type="Rhea" id="RHEA:24576"/>
        <dbReference type="ChEBI" id="CHEBI:15377"/>
        <dbReference type="ChEBI" id="CHEBI:15378"/>
        <dbReference type="ChEBI" id="CHEBI:33019"/>
        <dbReference type="ChEBI" id="CHEBI:43474"/>
        <dbReference type="EC" id="3.6.1.1"/>
    </reaction>
</comment>
<feature type="domain" description="CBS" evidence="9">
    <location>
        <begin position="74"/>
        <end position="136"/>
    </location>
</feature>
<evidence type="ECO:0000256" key="3">
    <source>
        <dbReference type="ARBA" id="ARBA00022723"/>
    </source>
</evidence>
<dbReference type="InterPro" id="IPR038763">
    <property type="entry name" value="DHH_sf"/>
</dbReference>
<dbReference type="EMBL" id="UAWC01000025">
    <property type="protein sequence ID" value="SQB35669.1"/>
    <property type="molecule type" value="Genomic_DNA"/>
</dbReference>
<dbReference type="NCBIfam" id="NF003877">
    <property type="entry name" value="PRK05427.1"/>
    <property type="match status" value="1"/>
</dbReference>
<evidence type="ECO:0000313" key="11">
    <source>
        <dbReference type="Proteomes" id="UP000250223"/>
    </source>
</evidence>
<dbReference type="SUPFAM" id="SSF75138">
    <property type="entry name" value="HprK N-terminal domain-like"/>
    <property type="match status" value="1"/>
</dbReference>
<accession>A0A2X2YCM7</accession>
<dbReference type="GO" id="GO:0046872">
    <property type="term" value="F:metal ion binding"/>
    <property type="evidence" value="ECO:0007669"/>
    <property type="project" value="UniProtKB-KW"/>
</dbReference>
<dbReference type="GO" id="GO:0004427">
    <property type="term" value="F:inorganic diphosphate phosphatase activity"/>
    <property type="evidence" value="ECO:0007669"/>
    <property type="project" value="UniProtKB-EC"/>
</dbReference>
<dbReference type="SUPFAM" id="SSF64182">
    <property type="entry name" value="DHH phosphoesterases"/>
    <property type="match status" value="1"/>
</dbReference>
<keyword evidence="5" id="KW-0464">Manganese</keyword>
<dbReference type="RefSeq" id="WP_111921696.1">
    <property type="nucleotide sequence ID" value="NZ_JAHLNT010000005.1"/>
</dbReference>
<dbReference type="InterPro" id="IPR004097">
    <property type="entry name" value="DHHA2"/>
</dbReference>
<gene>
    <name evidence="10" type="primary">ppaC</name>
    <name evidence="10" type="ORF">NCTC13028_02068</name>
</gene>
<dbReference type="PANTHER" id="PTHR12112">
    <property type="entry name" value="BNIP - RELATED"/>
    <property type="match status" value="1"/>
</dbReference>
<sequence>MKDIIYISGHRNPDTDSICSAIAYAEFKNKTGETPAIPIRLGQINRETKFVLDYFNVEEPEFIETIKAQIQDLNIDKVAPISPDISLKMAWSIMKKNNLKTLPVVGNNDKLIGLASLSNITSTYMDIWNNNILSKSNTTLNNIIETLSAKCIYGDITSNNFTGKIVVAAMQPESACDLIEEGDIVICGDREDTQDLILDLKASLMIITGKHEVSKKIIDKAKKVNCAIITTPYDTFTASRLLPQSVPVDYVMTKDNLVVFHHDDLVDEIRDIMLETRYRSYPVVDNNKKVLGSISRYHLISKNKKKVILVDHNERSQSVPGLQDAQLIEIIDHHRIADIQTGSPIYFRNEPVGCTATIISSIYFENGIRPSKQMAGLLCAAIISDTLLLKSPTSTNTDKYMLKRLSEIADLDVESFAEEMFKEGTSLKDKSIEEIFNQDFKTFNINSLTVGVGQINTMDTEGFNSLKDDMLSYMENKASDEKFDLLILMVTDLLKDGSQLIAAGKEKHLVTKAFGKELKDNAVYLPNVMSRKKQVIPPLSAAASDI</sequence>
<dbReference type="SUPFAM" id="SSF54631">
    <property type="entry name" value="CBS-domain pair"/>
    <property type="match status" value="1"/>
</dbReference>
<dbReference type="Gene3D" id="3.40.1390.20">
    <property type="entry name" value="HprK N-terminal domain-like"/>
    <property type="match status" value="1"/>
</dbReference>
<evidence type="ECO:0000313" key="10">
    <source>
        <dbReference type="EMBL" id="SQB35669.1"/>
    </source>
</evidence>
<evidence type="ECO:0000256" key="5">
    <source>
        <dbReference type="ARBA" id="ARBA00023211"/>
    </source>
</evidence>
<protein>
    <recommendedName>
        <fullName evidence="2">inorganic diphosphatase</fullName>
        <ecNumber evidence="2">3.6.1.1</ecNumber>
    </recommendedName>
    <alternativeName>
        <fullName evidence="6">Pyrophosphate phospho-hydrolase</fullName>
    </alternativeName>
</protein>
<dbReference type="PANTHER" id="PTHR12112:SF22">
    <property type="entry name" value="MANGANESE-DEPENDENT INORGANIC PYROPHOSPHATASE-RELATED"/>
    <property type="match status" value="1"/>
</dbReference>
<dbReference type="SMART" id="SM00116">
    <property type="entry name" value="CBS"/>
    <property type="match status" value="2"/>
</dbReference>
<dbReference type="AlphaFoldDB" id="A0A2X2YCM7"/>
<dbReference type="InterPro" id="IPR001667">
    <property type="entry name" value="DDH_dom"/>
</dbReference>
<evidence type="ECO:0000256" key="2">
    <source>
        <dbReference type="ARBA" id="ARBA00012146"/>
    </source>
</evidence>
<comment type="cofactor">
    <cofactor evidence="1">
        <name>Mn(2+)</name>
        <dbReference type="ChEBI" id="CHEBI:29035"/>
    </cofactor>
</comment>
<dbReference type="InterPro" id="IPR028979">
    <property type="entry name" value="Ser_kin/Pase_Hpr-like_N_sf"/>
</dbReference>
<evidence type="ECO:0000256" key="6">
    <source>
        <dbReference type="ARBA" id="ARBA00032535"/>
    </source>
</evidence>
<evidence type="ECO:0000259" key="9">
    <source>
        <dbReference type="PROSITE" id="PS51371"/>
    </source>
</evidence>
<dbReference type="Pfam" id="PF02833">
    <property type="entry name" value="DHHA2"/>
    <property type="match status" value="1"/>
</dbReference>
<dbReference type="GO" id="GO:0005737">
    <property type="term" value="C:cytoplasm"/>
    <property type="evidence" value="ECO:0007669"/>
    <property type="project" value="InterPro"/>
</dbReference>
<dbReference type="EC" id="3.6.1.1" evidence="2"/>
<evidence type="ECO:0000256" key="4">
    <source>
        <dbReference type="ARBA" id="ARBA00022801"/>
    </source>
</evidence>
<dbReference type="InterPro" id="IPR010766">
    <property type="entry name" value="DRTGG"/>
</dbReference>
<dbReference type="FunFam" id="3.90.1640.10:FF:000001">
    <property type="entry name" value="Probable manganese-dependent inorganic pyrophosphatase"/>
    <property type="match status" value="1"/>
</dbReference>
<dbReference type="Gene3D" id="3.10.580.10">
    <property type="entry name" value="CBS-domain"/>
    <property type="match status" value="1"/>
</dbReference>
<dbReference type="Proteomes" id="UP000250223">
    <property type="component" value="Unassembled WGS sequence"/>
</dbReference>
<dbReference type="Pfam" id="PF00571">
    <property type="entry name" value="CBS"/>
    <property type="match status" value="2"/>
</dbReference>